<evidence type="ECO:0000313" key="1">
    <source>
        <dbReference type="EMBL" id="MBM9432333.1"/>
    </source>
</evidence>
<keyword evidence="2" id="KW-1185">Reference proteome</keyword>
<organism evidence="1 2">
    <name type="scientific">Flaviflexus equikiangi</name>
    <dbReference type="NCBI Taxonomy" id="2758573"/>
    <lineage>
        <taxon>Bacteria</taxon>
        <taxon>Bacillati</taxon>
        <taxon>Actinomycetota</taxon>
        <taxon>Actinomycetes</taxon>
        <taxon>Actinomycetales</taxon>
        <taxon>Actinomycetaceae</taxon>
        <taxon>Flaviflexus</taxon>
    </lineage>
</organism>
<dbReference type="RefSeq" id="WP_187995908.1">
    <property type="nucleotide sequence ID" value="NZ_JACEXG010000001.1"/>
</dbReference>
<sequence length="350" mass="39306">MRDAPDPRRHIHVESWLDVTNIDGAVGAFPLIDGSVTGKAMPDRTGDYVLDATVPHEWRGVDLVPRQPGDWFSCFGQEAQVRWELRAGSDSWTVRSTRFILEDREVDEAIVVSGHGLLSRTWGRKRPNARQWRAALARDVLGSVLAQNRVPLRVDSSMPKDELPFLWTQGTDDWQAVLDMLEAVSGILREDEWGAVLTGQPPAITEPVVRLTDGDAGTIVRLPRSFRRTDITNHVVVRGTDSFTQQDFNAEARHREGPLDPEGPYGYVTEEINNDAITRLAQAQLVATNTLVHRARYREMLRVETVTDWRLELDDPVEIRKGADVWWGRITAISMPVSGQGTMTLEVGTE</sequence>
<evidence type="ECO:0000313" key="2">
    <source>
        <dbReference type="Proteomes" id="UP000705983"/>
    </source>
</evidence>
<protein>
    <recommendedName>
        <fullName evidence="3">Minor tail protein</fullName>
    </recommendedName>
</protein>
<comment type="caution">
    <text evidence="1">The sequence shown here is derived from an EMBL/GenBank/DDBJ whole genome shotgun (WGS) entry which is preliminary data.</text>
</comment>
<evidence type="ECO:0008006" key="3">
    <source>
        <dbReference type="Google" id="ProtNLM"/>
    </source>
</evidence>
<name>A0ABS2TDB7_9ACTO</name>
<proteinExistence type="predicted"/>
<dbReference type="EMBL" id="JAFFJS010000001">
    <property type="protein sequence ID" value="MBM9432333.1"/>
    <property type="molecule type" value="Genomic_DNA"/>
</dbReference>
<dbReference type="Proteomes" id="UP000705983">
    <property type="component" value="Unassembled WGS sequence"/>
</dbReference>
<accession>A0ABS2TDB7</accession>
<gene>
    <name evidence="1" type="ORF">JVW63_01225</name>
</gene>
<reference evidence="2" key="1">
    <citation type="submission" date="2021-02" db="EMBL/GenBank/DDBJ databases">
        <title>Leucobacter sp. CX169.</title>
        <authorList>
            <person name="Cheng Y."/>
        </authorList>
    </citation>
    <scope>NUCLEOTIDE SEQUENCE [LARGE SCALE GENOMIC DNA]</scope>
    <source>
        <strain evidence="2">JY899</strain>
    </source>
</reference>